<comment type="caution">
    <text evidence="2">The sequence shown here is derived from an EMBL/GenBank/DDBJ whole genome shotgun (WGS) entry which is preliminary data.</text>
</comment>
<dbReference type="AlphaFoldDB" id="A0A9W6F5S5"/>
<dbReference type="Proteomes" id="UP001165080">
    <property type="component" value="Unassembled WGS sequence"/>
</dbReference>
<name>A0A9W6F5S5_9CHLO</name>
<evidence type="ECO:0000313" key="2">
    <source>
        <dbReference type="EMBL" id="GLC56775.1"/>
    </source>
</evidence>
<accession>A0A9W6F5S5</accession>
<sequence>MGPATALRPGCSWSGGSSRPHPADTATGGRGPVAWAHEVAGHPLIRAAWERAADLAGALGLRRRRVGHHGGGGGGGGGDGGQEGSAEAGREGKAKRSGGGGGGGGWWS</sequence>
<feature type="region of interest" description="Disordered" evidence="1">
    <location>
        <begin position="64"/>
        <end position="108"/>
    </location>
</feature>
<reference evidence="2 3" key="1">
    <citation type="journal article" date="2023" name="Commun. Biol.">
        <title>Reorganization of the ancestral sex-determining regions during the evolution of trioecy in Pleodorina starrii.</title>
        <authorList>
            <person name="Takahashi K."/>
            <person name="Suzuki S."/>
            <person name="Kawai-Toyooka H."/>
            <person name="Yamamoto K."/>
            <person name="Hamaji T."/>
            <person name="Ootsuki R."/>
            <person name="Yamaguchi H."/>
            <person name="Kawachi M."/>
            <person name="Higashiyama T."/>
            <person name="Nozaki H."/>
        </authorList>
    </citation>
    <scope>NUCLEOTIDE SEQUENCE [LARGE SCALE GENOMIC DNA]</scope>
    <source>
        <strain evidence="2 3">NIES-4479</strain>
    </source>
</reference>
<gene>
    <name evidence="2" type="primary">PLESTB001696</name>
    <name evidence="2" type="ORF">PLESTB_001144300</name>
</gene>
<keyword evidence="3" id="KW-1185">Reference proteome</keyword>
<feature type="compositionally biased region" description="Gly residues" evidence="1">
    <location>
        <begin position="97"/>
        <end position="108"/>
    </location>
</feature>
<proteinExistence type="predicted"/>
<dbReference type="EMBL" id="BRXU01000016">
    <property type="protein sequence ID" value="GLC56775.1"/>
    <property type="molecule type" value="Genomic_DNA"/>
</dbReference>
<organism evidence="2 3">
    <name type="scientific">Pleodorina starrii</name>
    <dbReference type="NCBI Taxonomy" id="330485"/>
    <lineage>
        <taxon>Eukaryota</taxon>
        <taxon>Viridiplantae</taxon>
        <taxon>Chlorophyta</taxon>
        <taxon>core chlorophytes</taxon>
        <taxon>Chlorophyceae</taxon>
        <taxon>CS clade</taxon>
        <taxon>Chlamydomonadales</taxon>
        <taxon>Volvocaceae</taxon>
        <taxon>Pleodorina</taxon>
    </lineage>
</organism>
<evidence type="ECO:0000256" key="1">
    <source>
        <dbReference type="SAM" id="MobiDB-lite"/>
    </source>
</evidence>
<protein>
    <submittedName>
        <fullName evidence="2">Uncharacterized protein</fullName>
    </submittedName>
</protein>
<feature type="region of interest" description="Disordered" evidence="1">
    <location>
        <begin position="1"/>
        <end position="33"/>
    </location>
</feature>
<feature type="compositionally biased region" description="Gly residues" evidence="1">
    <location>
        <begin position="69"/>
        <end position="83"/>
    </location>
</feature>
<evidence type="ECO:0000313" key="3">
    <source>
        <dbReference type="Proteomes" id="UP001165080"/>
    </source>
</evidence>